<name>A0ABN6FLT0_SINCY</name>
<gene>
    <name evidence="1" type="ORF">SCMU_26050</name>
</gene>
<evidence type="ECO:0000313" key="2">
    <source>
        <dbReference type="Proteomes" id="UP001319861"/>
    </source>
</evidence>
<sequence length="118" mass="12003">MSVCGTFDVGDFPAWILLSPWPIVAPAAPICFLSSSSTGPLMVVPAAGAPVELLLGLGAGVCPESAWAGCPSTKPAASNALMAAAGAKRARRPVKVVSSMAYLQELKRVQDSCCAWGA</sequence>
<dbReference type="EMBL" id="AP024525">
    <property type="protein sequence ID" value="BCT76763.1"/>
    <property type="molecule type" value="Genomic_DNA"/>
</dbReference>
<proteinExistence type="predicted"/>
<accession>A0ABN6FLT0</accession>
<keyword evidence="2" id="KW-1185">Reference proteome</keyword>
<reference evidence="1 2" key="1">
    <citation type="journal article" date="2021" name="J. Biosci. Bioeng.">
        <title>Identification and characterization of a chc gene cluster responsible for the aromatization pathway of cyclohexanecarboxylate degradation in Sinomonas cyclohexanicum ATCC 51369.</title>
        <authorList>
            <person name="Yamamoto T."/>
            <person name="Hasegawa Y."/>
            <person name="Lau P.C.K."/>
            <person name="Iwaki H."/>
        </authorList>
    </citation>
    <scope>NUCLEOTIDE SEQUENCE [LARGE SCALE GENOMIC DNA]</scope>
    <source>
        <strain evidence="1 2">ATCC 51369</strain>
    </source>
</reference>
<evidence type="ECO:0000313" key="1">
    <source>
        <dbReference type="EMBL" id="BCT76763.1"/>
    </source>
</evidence>
<protein>
    <submittedName>
        <fullName evidence="1">Uncharacterized protein</fullName>
    </submittedName>
</protein>
<organism evidence="1 2">
    <name type="scientific">Sinomonas cyclohexanicum</name>
    <name type="common">Corynebacterium cyclohexanicum</name>
    <dbReference type="NCBI Taxonomy" id="322009"/>
    <lineage>
        <taxon>Bacteria</taxon>
        <taxon>Bacillati</taxon>
        <taxon>Actinomycetota</taxon>
        <taxon>Actinomycetes</taxon>
        <taxon>Micrococcales</taxon>
        <taxon>Micrococcaceae</taxon>
        <taxon>Sinomonas</taxon>
    </lineage>
</organism>
<dbReference type="Proteomes" id="UP001319861">
    <property type="component" value="Chromosome"/>
</dbReference>